<keyword evidence="1" id="KW-0808">Transferase</keyword>
<reference evidence="6 7" key="1">
    <citation type="submission" date="2019-12" db="EMBL/GenBank/DDBJ databases">
        <title>Snethiella sp. nov. sp. isolated from sea sand.</title>
        <authorList>
            <person name="Kim J."/>
            <person name="Jeong S.E."/>
            <person name="Jung H.S."/>
            <person name="Jeon C.O."/>
        </authorList>
    </citation>
    <scope>NUCLEOTIDE SEQUENCE [LARGE SCALE GENOMIC DNA]</scope>
    <source>
        <strain evidence="6 7">DP05</strain>
    </source>
</reference>
<keyword evidence="6" id="KW-0378">Hydrolase</keyword>
<dbReference type="SUPFAM" id="SSF53474">
    <property type="entry name" value="alpha/beta-Hydrolases"/>
    <property type="match status" value="1"/>
</dbReference>
<evidence type="ECO:0000256" key="1">
    <source>
        <dbReference type="ARBA" id="ARBA00022679"/>
    </source>
</evidence>
<dbReference type="Pfam" id="PF07167">
    <property type="entry name" value="PhaC_N"/>
    <property type="match status" value="1"/>
</dbReference>
<dbReference type="InterPro" id="IPR051321">
    <property type="entry name" value="PHA/PHB_synthase"/>
</dbReference>
<feature type="region of interest" description="Disordered" evidence="3">
    <location>
        <begin position="600"/>
        <end position="630"/>
    </location>
</feature>
<feature type="domain" description="Poly-beta-hydroxybutyrate polymerase N-terminal" evidence="5">
    <location>
        <begin position="62"/>
        <end position="101"/>
    </location>
</feature>
<comment type="caution">
    <text evidence="6">The sequence shown here is derived from an EMBL/GenBank/DDBJ whole genome shotgun (WGS) entry which is preliminary data.</text>
</comment>
<dbReference type="PANTHER" id="PTHR36837">
    <property type="entry name" value="POLY(3-HYDROXYALKANOATE) POLYMERASE SUBUNIT PHAC"/>
    <property type="match status" value="1"/>
</dbReference>
<evidence type="ECO:0000259" key="5">
    <source>
        <dbReference type="Pfam" id="PF12551"/>
    </source>
</evidence>
<name>A0A6L8W8E7_9PROT</name>
<feature type="domain" description="Poly-beta-hydroxybutyrate polymerase N-terminal" evidence="4">
    <location>
        <begin position="139"/>
        <end position="308"/>
    </location>
</feature>
<dbReference type="InterPro" id="IPR029058">
    <property type="entry name" value="AB_hydrolase_fold"/>
</dbReference>
<evidence type="ECO:0000313" key="6">
    <source>
        <dbReference type="EMBL" id="MZR30754.1"/>
    </source>
</evidence>
<feature type="region of interest" description="Disordered" evidence="3">
    <location>
        <begin position="1"/>
        <end position="33"/>
    </location>
</feature>
<dbReference type="GO" id="GO:0016787">
    <property type="term" value="F:hydrolase activity"/>
    <property type="evidence" value="ECO:0007669"/>
    <property type="project" value="UniProtKB-KW"/>
</dbReference>
<dbReference type="Proteomes" id="UP000476030">
    <property type="component" value="Unassembled WGS sequence"/>
</dbReference>
<dbReference type="AlphaFoldDB" id="A0A6L8W8E7"/>
<dbReference type="PANTHER" id="PTHR36837:SF5">
    <property type="entry name" value="POLY-3-HYDROXYBUTYRATE SYNTHASE"/>
    <property type="match status" value="1"/>
</dbReference>
<protein>
    <submittedName>
        <fullName evidence="6">Alpha/beta fold hydrolase</fullName>
    </submittedName>
</protein>
<dbReference type="RefSeq" id="WP_161315307.1">
    <property type="nucleotide sequence ID" value="NZ_WTUW01000002.1"/>
</dbReference>
<sequence length="630" mass="70528">MKSKATDKVVKSPVRSIDTPTNLNKAPPPVSATAFSPATKPAVNIGPGFFERDSYMSTALPEILDRSVHALTAHFTLGLSPSSLASAYSDWALHLASAPGKQFQLIEKAATKAVRLATYSTHCGISHGDTAHCINPLPQDKRFTGAAWQQWPYNLMYQSFLMNQQWWHNATTGIRGVTKQHERVVEFAARQMLDIFSPSNFLATNPELLQKTMKESGQNLVRGAQNFVEDWERSVSGKKPSGTEDYKIGETLAVTPGKVIYSNQLIELIQYFPTTDKVHPEPIFIVPAWIMKYYILDLSSKNSFVKYLTEMGFTVFIISWKNPGPEERDLGMDDYRTLGITSALDAIGAITGAPRVHAIGYCLGGTLLSISAAALAREGNERYTTLTFLASQVDFKEAGELMLFINESEVTFLEDMMWEQGYLDTKQMAGAFQLLRSNDLIWSRLIHDYLMGERPAINDLMAWNADATRMPYKMHSEYLRHLFLNNDLAEGRYVVDGLPVTVSDIRVPIFAVGTEWDHVAPWRSVYKYNLLTDTDVTFLLTSGGHNAGIVSEPGRDNRHYRQATRKADDSYRDPDTWLNETDVQSGSWWPSLVEWLTEHSGDLTSPPPMGSNELPYKPLANAPGTYVLQE</sequence>
<organism evidence="6 7">
    <name type="scientific">Sneathiella litorea</name>
    <dbReference type="NCBI Taxonomy" id="2606216"/>
    <lineage>
        <taxon>Bacteria</taxon>
        <taxon>Pseudomonadati</taxon>
        <taxon>Pseudomonadota</taxon>
        <taxon>Alphaproteobacteria</taxon>
        <taxon>Sneathiellales</taxon>
        <taxon>Sneathiellaceae</taxon>
        <taxon>Sneathiella</taxon>
    </lineage>
</organism>
<dbReference type="EMBL" id="WTUW01000002">
    <property type="protein sequence ID" value="MZR30754.1"/>
    <property type="molecule type" value="Genomic_DNA"/>
</dbReference>
<evidence type="ECO:0000256" key="3">
    <source>
        <dbReference type="SAM" id="MobiDB-lite"/>
    </source>
</evidence>
<dbReference type="GO" id="GO:0016746">
    <property type="term" value="F:acyltransferase activity"/>
    <property type="evidence" value="ECO:0007669"/>
    <property type="project" value="UniProtKB-KW"/>
</dbReference>
<accession>A0A6L8W8E7</accession>
<feature type="compositionally biased region" description="Basic and acidic residues" evidence="3">
    <location>
        <begin position="1"/>
        <end position="10"/>
    </location>
</feature>
<gene>
    <name evidence="6" type="ORF">GQE98_08920</name>
</gene>
<dbReference type="InterPro" id="IPR022211">
    <property type="entry name" value="PHBC_N"/>
</dbReference>
<evidence type="ECO:0000256" key="2">
    <source>
        <dbReference type="ARBA" id="ARBA00023315"/>
    </source>
</evidence>
<evidence type="ECO:0000259" key="4">
    <source>
        <dbReference type="Pfam" id="PF07167"/>
    </source>
</evidence>
<proteinExistence type="predicted"/>
<dbReference type="InterPro" id="IPR010941">
    <property type="entry name" value="PhaC_N"/>
</dbReference>
<keyword evidence="2" id="KW-0012">Acyltransferase</keyword>
<dbReference type="Pfam" id="PF12551">
    <property type="entry name" value="PHBC_N"/>
    <property type="match status" value="1"/>
</dbReference>
<dbReference type="GO" id="GO:0042619">
    <property type="term" value="P:poly-hydroxybutyrate biosynthetic process"/>
    <property type="evidence" value="ECO:0007669"/>
    <property type="project" value="InterPro"/>
</dbReference>
<dbReference type="Gene3D" id="3.40.50.1820">
    <property type="entry name" value="alpha/beta hydrolase"/>
    <property type="match status" value="1"/>
</dbReference>
<evidence type="ECO:0000313" key="7">
    <source>
        <dbReference type="Proteomes" id="UP000476030"/>
    </source>
</evidence>
<keyword evidence="7" id="KW-1185">Reference proteome</keyword>